<dbReference type="Gene3D" id="1.10.8.270">
    <property type="entry name" value="putative rabgap domain of human tbc1 domain family member 14 like domains"/>
    <property type="match status" value="1"/>
</dbReference>
<keyword evidence="1" id="KW-0343">GTPase activation</keyword>
<feature type="domain" description="Rab-GAP TBC" evidence="3">
    <location>
        <begin position="63"/>
        <end position="322"/>
    </location>
</feature>
<dbReference type="InterPro" id="IPR035969">
    <property type="entry name" value="Rab-GAP_TBC_sf"/>
</dbReference>
<dbReference type="Gene3D" id="1.10.472.80">
    <property type="entry name" value="Ypt/Rab-GAP domain of gyp1p, domain 3"/>
    <property type="match status" value="1"/>
</dbReference>
<reference evidence="4" key="1">
    <citation type="journal article" date="2023" name="Mol. Biol. Evol.">
        <title>Third-Generation Sequencing Reveals the Adaptive Role of the Epigenome in Three Deep-Sea Polychaetes.</title>
        <authorList>
            <person name="Perez M."/>
            <person name="Aroh O."/>
            <person name="Sun Y."/>
            <person name="Lan Y."/>
            <person name="Juniper S.K."/>
            <person name="Young C.R."/>
            <person name="Angers B."/>
            <person name="Qian P.Y."/>
        </authorList>
    </citation>
    <scope>NUCLEOTIDE SEQUENCE</scope>
    <source>
        <strain evidence="4">P08H-3</strain>
    </source>
</reference>
<evidence type="ECO:0000256" key="2">
    <source>
        <dbReference type="SAM" id="Coils"/>
    </source>
</evidence>
<evidence type="ECO:0000313" key="4">
    <source>
        <dbReference type="EMBL" id="KAK2149899.1"/>
    </source>
</evidence>
<dbReference type="SUPFAM" id="SSF47923">
    <property type="entry name" value="Ypt/Rab-GAP domain of gyp1p"/>
    <property type="match status" value="2"/>
</dbReference>
<evidence type="ECO:0000256" key="1">
    <source>
        <dbReference type="ARBA" id="ARBA00022468"/>
    </source>
</evidence>
<comment type="caution">
    <text evidence="4">The sequence shown here is derived from an EMBL/GenBank/DDBJ whole genome shotgun (WGS) entry which is preliminary data.</text>
</comment>
<dbReference type="Proteomes" id="UP001208570">
    <property type="component" value="Unassembled WGS sequence"/>
</dbReference>
<dbReference type="PANTHER" id="PTHR22957:SF466">
    <property type="entry name" value="SI:DKEY-238D18.4"/>
    <property type="match status" value="1"/>
</dbReference>
<accession>A0AAD9JB90</accession>
<dbReference type="PANTHER" id="PTHR22957">
    <property type="entry name" value="TBC1 DOMAIN FAMILY MEMBER GTPASE-ACTIVATING PROTEIN"/>
    <property type="match status" value="1"/>
</dbReference>
<proteinExistence type="predicted"/>
<feature type="coiled-coil region" evidence="2">
    <location>
        <begin position="86"/>
        <end position="113"/>
    </location>
</feature>
<dbReference type="InterPro" id="IPR000195">
    <property type="entry name" value="Rab-GAP-TBC_dom"/>
</dbReference>
<evidence type="ECO:0000313" key="5">
    <source>
        <dbReference type="Proteomes" id="UP001208570"/>
    </source>
</evidence>
<protein>
    <recommendedName>
        <fullName evidence="3">Rab-GAP TBC domain-containing protein</fullName>
    </recommendedName>
</protein>
<sequence>MNNIDFEEVSYPPRPKTTLSLDGTLLCERPGKHLAAEELETFIDKDGRLVDEHRLRKAVFRGGVEPNIRRRVWQYLFHLYPFNSTQREREALLADYKAKYQQLKNKWKELIQDKIDIDGEKLVSPSYLHGIKDSFHTEHQDISPGIQQQNMFLDMQAQVYAGRQQINWDELLQSMRIVDKDVPRTDRNLEFFKGSNPNLLRLRDILITFAAYHEQVGYVQGMNDLVSMFLQVFNNEVEAYWCFEHYMAIDHVMEDFLEGGMMTKLSHVQQLLRELDPDLMKYFEYLGAGDLTMCHRWMLLSFKREFPDEDTLKCFEILRSQHLEVYSIEAELARDDQRRKDFMKLDGTTRVADAIANPDFTFDVFMCVTILIQYRDDVFFCSEMCEVFQLIIGLTKKLNLDVVLQKTEVLFYKYCKKAASECFDLIEMPTTSAVRTELT</sequence>
<evidence type="ECO:0000259" key="3">
    <source>
        <dbReference type="PROSITE" id="PS50086"/>
    </source>
</evidence>
<dbReference type="EMBL" id="JAODUP010000432">
    <property type="protein sequence ID" value="KAK2149899.1"/>
    <property type="molecule type" value="Genomic_DNA"/>
</dbReference>
<name>A0AAD9JB90_9ANNE</name>
<dbReference type="SMART" id="SM00164">
    <property type="entry name" value="TBC"/>
    <property type="match status" value="1"/>
</dbReference>
<organism evidence="4 5">
    <name type="scientific">Paralvinella palmiformis</name>
    <dbReference type="NCBI Taxonomy" id="53620"/>
    <lineage>
        <taxon>Eukaryota</taxon>
        <taxon>Metazoa</taxon>
        <taxon>Spiralia</taxon>
        <taxon>Lophotrochozoa</taxon>
        <taxon>Annelida</taxon>
        <taxon>Polychaeta</taxon>
        <taxon>Sedentaria</taxon>
        <taxon>Canalipalpata</taxon>
        <taxon>Terebellida</taxon>
        <taxon>Terebelliformia</taxon>
        <taxon>Alvinellidae</taxon>
        <taxon>Paralvinella</taxon>
    </lineage>
</organism>
<dbReference type="GO" id="GO:0005096">
    <property type="term" value="F:GTPase activator activity"/>
    <property type="evidence" value="ECO:0007669"/>
    <property type="project" value="UniProtKB-KW"/>
</dbReference>
<dbReference type="AlphaFoldDB" id="A0AAD9JB90"/>
<keyword evidence="5" id="KW-1185">Reference proteome</keyword>
<keyword evidence="2" id="KW-0175">Coiled coil</keyword>
<dbReference type="PROSITE" id="PS50086">
    <property type="entry name" value="TBC_RABGAP"/>
    <property type="match status" value="1"/>
</dbReference>
<dbReference type="Pfam" id="PF00566">
    <property type="entry name" value="RabGAP-TBC"/>
    <property type="match status" value="1"/>
</dbReference>
<gene>
    <name evidence="4" type="ORF">LSH36_432g00021</name>
</gene>